<comment type="caution">
    <text evidence="5">Lacks conserved residue(s) required for the propagation of feature annotation.</text>
</comment>
<feature type="binding site" evidence="5">
    <location>
        <begin position="196"/>
        <end position="199"/>
    </location>
    <ligand>
        <name>substrate</name>
    </ligand>
</feature>
<feature type="binding site" evidence="5">
    <location>
        <position position="152"/>
    </location>
    <ligand>
        <name>S-adenosyl-L-methionine</name>
        <dbReference type="ChEBI" id="CHEBI:59789"/>
    </ligand>
</feature>
<gene>
    <name evidence="5 8" type="primary">prmC</name>
    <name evidence="8" type="ORF">GCM10007063_13250</name>
</gene>
<name>A0A917PU54_9BACI</name>
<evidence type="ECO:0000313" key="8">
    <source>
        <dbReference type="EMBL" id="GGJ92015.1"/>
    </source>
</evidence>
<evidence type="ECO:0000256" key="5">
    <source>
        <dbReference type="HAMAP-Rule" id="MF_02126"/>
    </source>
</evidence>
<evidence type="ECO:0000256" key="4">
    <source>
        <dbReference type="ARBA" id="ARBA00048391"/>
    </source>
</evidence>
<evidence type="ECO:0000259" key="6">
    <source>
        <dbReference type="Pfam" id="PF05175"/>
    </source>
</evidence>
<accession>A0A917PU54</accession>
<sequence>MNKLVNEMGNERKLHDVLRRASLFLEKHNREPKVAELLLQHFLGVSRSEFFMKMRDPVPEAVMIPFQQAIERHAETGVPVEHITGYAPFYGRDFHVNAYTLIPRAETEELIQHIMRTVPNKRVVIADIGTGTGIIAVTLALACPEASVYASDISEEALAVARQNASYFGASVGFLQGDYLKPMIERGIQADIVVSNPPYIAPEEGMALADTVKNFDPDLALFADEQGLGAYNRIIDKLPHVLKQNGTVFFEIGHDQGAAVKSMLQRTFPESDVSIIQDMNGKDRIVGGKLSKFPCSENNSV</sequence>
<feature type="binding site" evidence="5">
    <location>
        <begin position="129"/>
        <end position="133"/>
    </location>
    <ligand>
        <name>S-adenosyl-L-methionine</name>
        <dbReference type="ChEBI" id="CHEBI:59789"/>
    </ligand>
</feature>
<dbReference type="AlphaFoldDB" id="A0A917PU54"/>
<dbReference type="InterPro" id="IPR040758">
    <property type="entry name" value="PrmC_N"/>
</dbReference>
<dbReference type="PANTHER" id="PTHR18895">
    <property type="entry name" value="HEMK METHYLTRANSFERASE"/>
    <property type="match status" value="1"/>
</dbReference>
<dbReference type="InterPro" id="IPR050320">
    <property type="entry name" value="N5-glutamine_MTase"/>
</dbReference>
<dbReference type="RefSeq" id="WP_308430717.1">
    <property type="nucleotide sequence ID" value="NZ_BMNQ01000012.1"/>
</dbReference>
<feature type="binding site" evidence="5">
    <location>
        <position position="196"/>
    </location>
    <ligand>
        <name>S-adenosyl-L-methionine</name>
        <dbReference type="ChEBI" id="CHEBI:59789"/>
    </ligand>
</feature>
<dbReference type="Proteomes" id="UP000658382">
    <property type="component" value="Unassembled WGS sequence"/>
</dbReference>
<protein>
    <recommendedName>
        <fullName evidence="5">Release factor glutamine methyltransferase</fullName>
        <shortName evidence="5">RF MTase</shortName>
        <ecNumber evidence="5">2.1.1.297</ecNumber>
    </recommendedName>
    <alternativeName>
        <fullName evidence="5">N5-glutamine methyltransferase PrmC</fullName>
    </alternativeName>
    <alternativeName>
        <fullName evidence="5">Protein-(glutamine-N5) MTase PrmC</fullName>
    </alternativeName>
    <alternativeName>
        <fullName evidence="5">Protein-glutamine N-methyltransferase PrmC</fullName>
    </alternativeName>
</protein>
<feature type="domain" description="Release factor glutamine methyltransferase N-terminal" evidence="7">
    <location>
        <begin position="16"/>
        <end position="85"/>
    </location>
</feature>
<proteinExistence type="inferred from homology"/>
<dbReference type="GO" id="GO:0102559">
    <property type="term" value="F:peptide chain release factor N(5)-glutamine methyltransferase activity"/>
    <property type="evidence" value="ECO:0007669"/>
    <property type="project" value="UniProtKB-EC"/>
</dbReference>
<dbReference type="InterPro" id="IPR019874">
    <property type="entry name" value="RF_methyltr_PrmC"/>
</dbReference>
<dbReference type="CDD" id="cd02440">
    <property type="entry name" value="AdoMet_MTases"/>
    <property type="match status" value="1"/>
</dbReference>
<dbReference type="Gene3D" id="1.10.8.10">
    <property type="entry name" value="DNA helicase RuvA subunit, C-terminal domain"/>
    <property type="match status" value="1"/>
</dbReference>
<dbReference type="EMBL" id="BMNQ01000012">
    <property type="protein sequence ID" value="GGJ92015.1"/>
    <property type="molecule type" value="Genomic_DNA"/>
</dbReference>
<dbReference type="EC" id="2.1.1.297" evidence="5"/>
<keyword evidence="9" id="KW-1185">Reference proteome</keyword>
<comment type="catalytic activity">
    <reaction evidence="4 5">
        <text>L-glutaminyl-[peptide chain release factor] + S-adenosyl-L-methionine = N(5)-methyl-L-glutaminyl-[peptide chain release factor] + S-adenosyl-L-homocysteine + H(+)</text>
        <dbReference type="Rhea" id="RHEA:42896"/>
        <dbReference type="Rhea" id="RHEA-COMP:10271"/>
        <dbReference type="Rhea" id="RHEA-COMP:10272"/>
        <dbReference type="ChEBI" id="CHEBI:15378"/>
        <dbReference type="ChEBI" id="CHEBI:30011"/>
        <dbReference type="ChEBI" id="CHEBI:57856"/>
        <dbReference type="ChEBI" id="CHEBI:59789"/>
        <dbReference type="ChEBI" id="CHEBI:61891"/>
        <dbReference type="EC" id="2.1.1.297"/>
    </reaction>
</comment>
<dbReference type="Pfam" id="PF05175">
    <property type="entry name" value="MTS"/>
    <property type="match status" value="1"/>
</dbReference>
<feature type="domain" description="Methyltransferase small" evidence="6">
    <location>
        <begin position="110"/>
        <end position="203"/>
    </location>
</feature>
<comment type="similarity">
    <text evidence="5">Belongs to the protein N5-glutamine methyltransferase family. PrmC subfamily.</text>
</comment>
<evidence type="ECO:0000256" key="3">
    <source>
        <dbReference type="ARBA" id="ARBA00022691"/>
    </source>
</evidence>
<evidence type="ECO:0000256" key="2">
    <source>
        <dbReference type="ARBA" id="ARBA00022679"/>
    </source>
</evidence>
<keyword evidence="1 5" id="KW-0489">Methyltransferase</keyword>
<dbReference type="Pfam" id="PF17827">
    <property type="entry name" value="PrmC_N"/>
    <property type="match status" value="1"/>
</dbReference>
<organism evidence="8 9">
    <name type="scientific">Lentibacillus kapialis</name>
    <dbReference type="NCBI Taxonomy" id="340214"/>
    <lineage>
        <taxon>Bacteria</taxon>
        <taxon>Bacillati</taxon>
        <taxon>Bacillota</taxon>
        <taxon>Bacilli</taxon>
        <taxon>Bacillales</taxon>
        <taxon>Bacillaceae</taxon>
        <taxon>Lentibacillus</taxon>
    </lineage>
</organism>
<evidence type="ECO:0000256" key="1">
    <source>
        <dbReference type="ARBA" id="ARBA00022603"/>
    </source>
</evidence>
<dbReference type="PANTHER" id="PTHR18895:SF74">
    <property type="entry name" value="MTRF1L RELEASE FACTOR GLUTAMINE METHYLTRANSFERASE"/>
    <property type="match status" value="1"/>
</dbReference>
<keyword evidence="2 5" id="KW-0808">Transferase</keyword>
<evidence type="ECO:0000259" key="7">
    <source>
        <dbReference type="Pfam" id="PF17827"/>
    </source>
</evidence>
<dbReference type="SUPFAM" id="SSF53335">
    <property type="entry name" value="S-adenosyl-L-methionine-dependent methyltransferases"/>
    <property type="match status" value="1"/>
</dbReference>
<reference evidence="8" key="2">
    <citation type="submission" date="2020-09" db="EMBL/GenBank/DDBJ databases">
        <authorList>
            <person name="Sun Q."/>
            <person name="Ohkuma M."/>
        </authorList>
    </citation>
    <scope>NUCLEOTIDE SEQUENCE</scope>
    <source>
        <strain evidence="8">JCM 12580</strain>
    </source>
</reference>
<comment type="function">
    <text evidence="5">Methylates the class 1 translation termination release factors RF1/PrfA and RF2/PrfB on the glutamine residue of the universally conserved GGQ motif.</text>
</comment>
<dbReference type="Gene3D" id="3.40.50.150">
    <property type="entry name" value="Vaccinia Virus protein VP39"/>
    <property type="match status" value="1"/>
</dbReference>
<comment type="caution">
    <text evidence="8">The sequence shown here is derived from an EMBL/GenBank/DDBJ whole genome shotgun (WGS) entry which is preliminary data.</text>
</comment>
<dbReference type="NCBIfam" id="TIGR03534">
    <property type="entry name" value="RF_mod_PrmC"/>
    <property type="match status" value="1"/>
</dbReference>
<dbReference type="InterPro" id="IPR007848">
    <property type="entry name" value="Small_mtfrase_dom"/>
</dbReference>
<dbReference type="HAMAP" id="MF_02126">
    <property type="entry name" value="RF_methyltr_PrmC"/>
    <property type="match status" value="1"/>
</dbReference>
<dbReference type="PROSITE" id="PS00092">
    <property type="entry name" value="N6_MTASE"/>
    <property type="match status" value="1"/>
</dbReference>
<keyword evidence="3 5" id="KW-0949">S-adenosyl-L-methionine</keyword>
<evidence type="ECO:0000313" key="9">
    <source>
        <dbReference type="Proteomes" id="UP000658382"/>
    </source>
</evidence>
<dbReference type="InterPro" id="IPR002052">
    <property type="entry name" value="DNA_methylase_N6_adenine_CS"/>
</dbReference>
<reference evidence="8" key="1">
    <citation type="journal article" date="2014" name="Int. J. Syst. Evol. Microbiol.">
        <title>Complete genome sequence of Corynebacterium casei LMG S-19264T (=DSM 44701T), isolated from a smear-ripened cheese.</title>
        <authorList>
            <consortium name="US DOE Joint Genome Institute (JGI-PGF)"/>
            <person name="Walter F."/>
            <person name="Albersmeier A."/>
            <person name="Kalinowski J."/>
            <person name="Ruckert C."/>
        </authorList>
    </citation>
    <scope>NUCLEOTIDE SEQUENCE</scope>
    <source>
        <strain evidence="8">JCM 12580</strain>
    </source>
</reference>
<dbReference type="GO" id="GO:0032259">
    <property type="term" value="P:methylation"/>
    <property type="evidence" value="ECO:0007669"/>
    <property type="project" value="UniProtKB-KW"/>
</dbReference>
<dbReference type="NCBIfam" id="TIGR00536">
    <property type="entry name" value="hemK_fam"/>
    <property type="match status" value="1"/>
</dbReference>
<dbReference type="GO" id="GO:0003676">
    <property type="term" value="F:nucleic acid binding"/>
    <property type="evidence" value="ECO:0007669"/>
    <property type="project" value="InterPro"/>
</dbReference>
<dbReference type="InterPro" id="IPR029063">
    <property type="entry name" value="SAM-dependent_MTases_sf"/>
</dbReference>
<dbReference type="InterPro" id="IPR004556">
    <property type="entry name" value="HemK-like"/>
</dbReference>